<dbReference type="Pfam" id="PF13584">
    <property type="entry name" value="BatD"/>
    <property type="match status" value="2"/>
</dbReference>
<reference evidence="2" key="1">
    <citation type="journal article" date="2015" name="Proc. Natl. Acad. Sci. U.S.A.">
        <title>Networks of energetic and metabolic interactions define dynamics in microbial communities.</title>
        <authorList>
            <person name="Embree M."/>
            <person name="Liu J.K."/>
            <person name="Al-Bassam M.M."/>
            <person name="Zengler K."/>
        </authorList>
    </citation>
    <scope>NUCLEOTIDE SEQUENCE</scope>
</reference>
<keyword evidence="1" id="KW-0812">Transmembrane</keyword>
<sequence>MKKYVINILLILLVVSVSFAQKFEATADKTTVGENERFQVYFTFEGQSSNVSGFKAPSFDGFRVISGPNQSTNMQIINGQVASSITFSFILVPTQVGEFTIGKAFINFAGAQYETSPLSIKVIQGTTAPQQQSQGSTISDEELRKSVFIVATADKRNVYQGEQVTITYKLYSKLQIASIQIAKLPTYTGFWQEEIPTNNTINWEIEMYNGERFRTAVIKKVALFPSKFGELTVTPFELDVPIVVKKRRTSDSFFDDFFNDSFFGRTETIAYTAKSNTIKINSEPLPQNNVPSSFNGAVGDYNLTSEISKTYLRANESLSLKFTVSGSGNIQLLDLPKLQLPTGFEVYEPKSNLSINRSNKISGTKTFEYLVIPRIQGKKKIPAIEFSFFSPTNRNYVTLTSPEYEIEVEKGDGAIASTGGFSKEDIRLLNEDIRFIKTSDFSFRSRNGNRLIPTWFWIGLFLPALFLTAVLGVHKRNRKLSTNTQLLRYRKAEKIARKRLKTAQKLISGSDSLKFYSEISQAMSGYLQDKLDIQKSDFTLDKTITKLQENNISEDLQQKVKEIYERCEFARFSPASQNLTAEQSMYDEALNVIVKIEHQLNLKKTR</sequence>
<proteinExistence type="predicted"/>
<dbReference type="PANTHER" id="PTHR40940:SF2">
    <property type="entry name" value="BATD"/>
    <property type="match status" value="1"/>
</dbReference>
<evidence type="ECO:0000313" key="2">
    <source>
        <dbReference type="EMBL" id="KUG24803.1"/>
    </source>
</evidence>
<dbReference type="AlphaFoldDB" id="A0A0W8FX10"/>
<keyword evidence="1" id="KW-0472">Membrane</keyword>
<organism evidence="2">
    <name type="scientific">hydrocarbon metagenome</name>
    <dbReference type="NCBI Taxonomy" id="938273"/>
    <lineage>
        <taxon>unclassified sequences</taxon>
        <taxon>metagenomes</taxon>
        <taxon>ecological metagenomes</taxon>
    </lineage>
</organism>
<dbReference type="PANTHER" id="PTHR40940">
    <property type="entry name" value="PROTEIN BATD-RELATED"/>
    <property type="match status" value="1"/>
</dbReference>
<name>A0A0W8FX10_9ZZZZ</name>
<dbReference type="InterPro" id="IPR025738">
    <property type="entry name" value="BatD"/>
</dbReference>
<gene>
    <name evidence="2" type="ORF">ASZ90_005385</name>
</gene>
<accession>A0A0W8FX10</accession>
<comment type="caution">
    <text evidence="2">The sequence shown here is derived from an EMBL/GenBank/DDBJ whole genome shotgun (WGS) entry which is preliminary data.</text>
</comment>
<protein>
    <submittedName>
        <fullName evidence="2">Batd</fullName>
    </submittedName>
</protein>
<keyword evidence="1" id="KW-1133">Transmembrane helix</keyword>
<dbReference type="EMBL" id="LNQE01000817">
    <property type="protein sequence ID" value="KUG24803.1"/>
    <property type="molecule type" value="Genomic_DNA"/>
</dbReference>
<feature type="transmembrane region" description="Helical" evidence="1">
    <location>
        <begin position="454"/>
        <end position="473"/>
    </location>
</feature>
<evidence type="ECO:0000256" key="1">
    <source>
        <dbReference type="SAM" id="Phobius"/>
    </source>
</evidence>